<reference evidence="3 4" key="1">
    <citation type="submission" date="2016-07" db="EMBL/GenBank/DDBJ databases">
        <title>Pervasive Adenine N6-methylation of Active Genes in Fungi.</title>
        <authorList>
            <consortium name="DOE Joint Genome Institute"/>
            <person name="Mondo S.J."/>
            <person name="Dannebaum R.O."/>
            <person name="Kuo R.C."/>
            <person name="Labutti K."/>
            <person name="Haridas S."/>
            <person name="Kuo A."/>
            <person name="Salamov A."/>
            <person name="Ahrendt S.R."/>
            <person name="Lipzen A."/>
            <person name="Sullivan W."/>
            <person name="Andreopoulos W.B."/>
            <person name="Clum A."/>
            <person name="Lindquist E."/>
            <person name="Daum C."/>
            <person name="Ramamoorthy G.K."/>
            <person name="Gryganskyi A."/>
            <person name="Culley D."/>
            <person name="Magnuson J.K."/>
            <person name="James T.Y."/>
            <person name="O'Malley M.A."/>
            <person name="Stajich J.E."/>
            <person name="Spatafora J.W."/>
            <person name="Visel A."/>
            <person name="Grigoriev I.V."/>
        </authorList>
    </citation>
    <scope>NUCLEOTIDE SEQUENCE [LARGE SCALE GENOMIC DNA]</scope>
    <source>
        <strain evidence="3 4">68-887.2</strain>
    </source>
</reference>
<feature type="region of interest" description="Disordered" evidence="1">
    <location>
        <begin position="80"/>
        <end position="192"/>
    </location>
</feature>
<feature type="region of interest" description="Disordered" evidence="1">
    <location>
        <begin position="209"/>
        <end position="243"/>
    </location>
</feature>
<keyword evidence="4" id="KW-1185">Reference proteome</keyword>
<evidence type="ECO:0000256" key="1">
    <source>
        <dbReference type="SAM" id="MobiDB-lite"/>
    </source>
</evidence>
<evidence type="ECO:0000256" key="2">
    <source>
        <dbReference type="SAM" id="Phobius"/>
    </source>
</evidence>
<proteinExistence type="predicted"/>
<keyword evidence="2" id="KW-0472">Membrane</keyword>
<dbReference type="AlphaFoldDB" id="A0A1Y2BBA7"/>
<keyword evidence="2" id="KW-1133">Transmembrane helix</keyword>
<sequence>MSSQNSPTMSNTAYQSVIIALVASGILFTILSTVIYRRRARNQFISRVRRTPGTDVGGVVDDSAGWGWMITSEGRLVPAPVGSGGWRTGRGGVGREPEIWDVEIGKKKMEAGGSRRKEKEQENEDEKEKEEDEDGESDVEWEPVSVSVSTDRTTIVTPFGKSPAQSQSQFQSQSQSQPQPQTQPQPQSPSSEYLTSDRIEVTILLAMPDPSHPYPNTEILPSYNSIQRTTGPSTGQSDVMENNYNDNDNYDYTYNYNYNDDYIPPMEFATTSLRIREKSKGGKEEVKVLDSLLNDAVLSAKDGDGDDEQVSRLNLGDGVRFERTDGFRGGWAGQLGTGAF</sequence>
<dbReference type="InParanoid" id="A0A1Y2BBA7"/>
<organism evidence="3 4">
    <name type="scientific">Naematelia encephala</name>
    <dbReference type="NCBI Taxonomy" id="71784"/>
    <lineage>
        <taxon>Eukaryota</taxon>
        <taxon>Fungi</taxon>
        <taxon>Dikarya</taxon>
        <taxon>Basidiomycota</taxon>
        <taxon>Agaricomycotina</taxon>
        <taxon>Tremellomycetes</taxon>
        <taxon>Tremellales</taxon>
        <taxon>Naemateliaceae</taxon>
        <taxon>Naematelia</taxon>
    </lineage>
</organism>
<feature type="compositionally biased region" description="Basic and acidic residues" evidence="1">
    <location>
        <begin position="93"/>
        <end position="120"/>
    </location>
</feature>
<feature type="transmembrane region" description="Helical" evidence="2">
    <location>
        <begin position="12"/>
        <end position="36"/>
    </location>
</feature>
<feature type="compositionally biased region" description="Gly residues" evidence="1">
    <location>
        <begin position="82"/>
        <end position="92"/>
    </location>
</feature>
<protein>
    <submittedName>
        <fullName evidence="3">Uncharacterized protein</fullName>
    </submittedName>
</protein>
<feature type="compositionally biased region" description="Low complexity" evidence="1">
    <location>
        <begin position="162"/>
        <end position="180"/>
    </location>
</feature>
<name>A0A1Y2BBA7_9TREE</name>
<evidence type="ECO:0000313" key="4">
    <source>
        <dbReference type="Proteomes" id="UP000193986"/>
    </source>
</evidence>
<feature type="compositionally biased region" description="Polar residues" evidence="1">
    <location>
        <begin position="222"/>
        <end position="240"/>
    </location>
</feature>
<dbReference type="EMBL" id="MCFC01000015">
    <property type="protein sequence ID" value="ORY31375.1"/>
    <property type="molecule type" value="Genomic_DNA"/>
</dbReference>
<comment type="caution">
    <text evidence="3">The sequence shown here is derived from an EMBL/GenBank/DDBJ whole genome shotgun (WGS) entry which is preliminary data.</text>
</comment>
<evidence type="ECO:0000313" key="3">
    <source>
        <dbReference type="EMBL" id="ORY31375.1"/>
    </source>
</evidence>
<gene>
    <name evidence="3" type="ORF">BCR39DRAFT_587475</name>
</gene>
<feature type="compositionally biased region" description="Polar residues" evidence="1">
    <location>
        <begin position="146"/>
        <end position="156"/>
    </location>
</feature>
<keyword evidence="2" id="KW-0812">Transmembrane</keyword>
<feature type="compositionally biased region" description="Acidic residues" evidence="1">
    <location>
        <begin position="121"/>
        <end position="141"/>
    </location>
</feature>
<accession>A0A1Y2BBA7</accession>
<dbReference type="Proteomes" id="UP000193986">
    <property type="component" value="Unassembled WGS sequence"/>
</dbReference>